<evidence type="ECO:0000256" key="3">
    <source>
        <dbReference type="SAM" id="MobiDB-lite"/>
    </source>
</evidence>
<dbReference type="SMART" id="SM00343">
    <property type="entry name" value="ZnF_C2HC"/>
    <property type="match status" value="1"/>
</dbReference>
<dbReference type="PROSITE" id="PS50158">
    <property type="entry name" value="ZF_CCHC"/>
    <property type="match status" value="1"/>
</dbReference>
<feature type="region of interest" description="Disordered" evidence="3">
    <location>
        <begin position="156"/>
        <end position="177"/>
    </location>
</feature>
<keyword evidence="2" id="KW-0479">Metal-binding</keyword>
<evidence type="ECO:0000256" key="1">
    <source>
        <dbReference type="ARBA" id="ARBA00023125"/>
    </source>
</evidence>
<dbReference type="Proteomes" id="UP000225706">
    <property type="component" value="Unassembled WGS sequence"/>
</dbReference>
<dbReference type="Gene3D" id="3.30.70.270">
    <property type="match status" value="1"/>
</dbReference>
<evidence type="ECO:0000313" key="6">
    <source>
        <dbReference type="Proteomes" id="UP000225706"/>
    </source>
</evidence>
<dbReference type="InterPro" id="IPR043128">
    <property type="entry name" value="Rev_trsase/Diguanyl_cyclase"/>
</dbReference>
<dbReference type="EMBL" id="LSMT01000350">
    <property type="protein sequence ID" value="PFX19652.1"/>
    <property type="molecule type" value="Genomic_DNA"/>
</dbReference>
<keyword evidence="2" id="KW-0862">Zinc</keyword>
<accession>A0A2B4RTU6</accession>
<dbReference type="InterPro" id="IPR036875">
    <property type="entry name" value="Znf_CCHC_sf"/>
</dbReference>
<dbReference type="InterPro" id="IPR010998">
    <property type="entry name" value="Integrase_recombinase_N"/>
</dbReference>
<dbReference type="PANTHER" id="PTHR33050">
    <property type="entry name" value="REVERSE TRANSCRIPTASE DOMAIN-CONTAINING PROTEIN"/>
    <property type="match status" value="1"/>
</dbReference>
<organism evidence="5 6">
    <name type="scientific">Stylophora pistillata</name>
    <name type="common">Smooth cauliflower coral</name>
    <dbReference type="NCBI Taxonomy" id="50429"/>
    <lineage>
        <taxon>Eukaryota</taxon>
        <taxon>Metazoa</taxon>
        <taxon>Cnidaria</taxon>
        <taxon>Anthozoa</taxon>
        <taxon>Hexacorallia</taxon>
        <taxon>Scleractinia</taxon>
        <taxon>Astrocoeniina</taxon>
        <taxon>Pocilloporidae</taxon>
        <taxon>Stylophora</taxon>
    </lineage>
</organism>
<keyword evidence="2" id="KW-0863">Zinc-finger</keyword>
<dbReference type="Gene3D" id="1.10.150.130">
    <property type="match status" value="1"/>
</dbReference>
<dbReference type="SUPFAM" id="SSF47823">
    <property type="entry name" value="lambda integrase-like, N-terminal domain"/>
    <property type="match status" value="1"/>
</dbReference>
<proteinExistence type="predicted"/>
<keyword evidence="1" id="KW-0238">DNA-binding</keyword>
<feature type="domain" description="CCHC-type" evidence="4">
    <location>
        <begin position="208"/>
        <end position="222"/>
    </location>
</feature>
<dbReference type="PANTHER" id="PTHR33050:SF7">
    <property type="entry name" value="RIBONUCLEASE H"/>
    <property type="match status" value="1"/>
</dbReference>
<dbReference type="Gene3D" id="3.10.10.10">
    <property type="entry name" value="HIV Type 1 Reverse Transcriptase, subunit A, domain 1"/>
    <property type="match status" value="1"/>
</dbReference>
<evidence type="ECO:0000313" key="5">
    <source>
        <dbReference type="EMBL" id="PFX19652.1"/>
    </source>
</evidence>
<protein>
    <recommendedName>
        <fullName evidence="4">CCHC-type domain-containing protein</fullName>
    </recommendedName>
</protein>
<dbReference type="Pfam" id="PF00098">
    <property type="entry name" value="zf-CCHC"/>
    <property type="match status" value="1"/>
</dbReference>
<keyword evidence="6" id="KW-1185">Reference proteome</keyword>
<dbReference type="InterPro" id="IPR052055">
    <property type="entry name" value="Hepadnavirus_pol/RT"/>
</dbReference>
<dbReference type="Pfam" id="PF00078">
    <property type="entry name" value="RVT_1"/>
    <property type="match status" value="1"/>
</dbReference>
<dbReference type="CDD" id="cd03714">
    <property type="entry name" value="RT_DIRS1"/>
    <property type="match status" value="1"/>
</dbReference>
<dbReference type="AlphaFoldDB" id="A0A2B4RTU6"/>
<gene>
    <name evidence="5" type="ORF">AWC38_SpisGene15932</name>
</gene>
<dbReference type="GO" id="GO:0008270">
    <property type="term" value="F:zinc ion binding"/>
    <property type="evidence" value="ECO:0007669"/>
    <property type="project" value="UniProtKB-KW"/>
</dbReference>
<comment type="caution">
    <text evidence="5">The sequence shown here is derived from an EMBL/GenBank/DDBJ whole genome shotgun (WGS) entry which is preliminary data.</text>
</comment>
<dbReference type="InterPro" id="IPR000477">
    <property type="entry name" value="RT_dom"/>
</dbReference>
<dbReference type="InterPro" id="IPR001878">
    <property type="entry name" value="Znf_CCHC"/>
</dbReference>
<reference evidence="6" key="1">
    <citation type="journal article" date="2017" name="bioRxiv">
        <title>Comparative analysis of the genomes of Stylophora pistillata and Acropora digitifera provides evidence for extensive differences between species of corals.</title>
        <authorList>
            <person name="Voolstra C.R."/>
            <person name="Li Y."/>
            <person name="Liew Y.J."/>
            <person name="Baumgarten S."/>
            <person name="Zoccola D."/>
            <person name="Flot J.-F."/>
            <person name="Tambutte S."/>
            <person name="Allemand D."/>
            <person name="Aranda M."/>
        </authorList>
    </citation>
    <scope>NUCLEOTIDE SEQUENCE [LARGE SCALE GENOMIC DNA]</scope>
</reference>
<dbReference type="SUPFAM" id="SSF56672">
    <property type="entry name" value="DNA/RNA polymerases"/>
    <property type="match status" value="1"/>
</dbReference>
<dbReference type="InterPro" id="IPR043502">
    <property type="entry name" value="DNA/RNA_pol_sf"/>
</dbReference>
<dbReference type="GO" id="GO:0003677">
    <property type="term" value="F:DNA binding"/>
    <property type="evidence" value="ECO:0007669"/>
    <property type="project" value="UniProtKB-KW"/>
</dbReference>
<dbReference type="SUPFAM" id="SSF57756">
    <property type="entry name" value="Retrovirus zinc finger-like domains"/>
    <property type="match status" value="1"/>
</dbReference>
<dbReference type="Gene3D" id="4.10.60.10">
    <property type="entry name" value="Zinc finger, CCHC-type"/>
    <property type="match status" value="1"/>
</dbReference>
<name>A0A2B4RTU6_STYPI</name>
<sequence>MEQSQVEQIVHAPITNNETLLGSMKSILDSSLSDIKRANSDSADSHLREIKKLKFEEPRRFKKKANEDQYRFNSKLTNVLDKVKSSCSSQNLEKVKESLKKGDNLLAERQKHILLPEKSDYGWMVIQEYKKNDLADDSDEEKKIIRAEARARTKQISQKAKSRMTASRREFPESQPVAAVSNTDVSSALRPIPTIDAQFRNQTRLGSCFACNKPGHWRAQCPLLAAKSSAGGAGNGLEDDLIDSDYSSLFVTVKSLTPSEFDSCQSKVCSVRGNLAKCYEEWEKIGASGFILSVIRDGYKIPFIEFPPPKVYPNKGSALKEKEFVSEAISDLIGNRCVEVLDYPPAIINPLSVSIQSSGKKKLILDLRHVNLYIIKQKFKCEDLKVALKLLSKGFYLFKFDLKSGYHHVEIFPDHRRSLAFAWDFGDGVFKYFQFAVLPFGLSSAPYLFTKLLRPVITSWRCKGIPMVIFLHDGLGGGAGIMKANINSLTVHADLLKFGFVINEEKSIWEPVQIITGLEGLWKDTSFKDPDLQSLSYRLQTTILLERAPGTANMYDRAFRKWKEFALRKQELSYFPANPMHVAVYLQHVLESTRSSASVDTPFYSIKWALESAGLVSPTDNPLVNRVRDAAKRILATKREFYPSISQDLLNKALDFASNYDIITTDERNIIIHAKNSILIHKHIPWQKKGNTTFDVTMGSYDGAETCELVGNFLLSQLQDLNINVGLYRDDGLAITNATPRDTENIKKEICRIFNNNGLRITIEANKQIIDFLDVTFNLNRSTYQPFTKPNTSLQYVHRESNHPPTTTKNIPAGINKRLSSLSSDKASFDQAASLYQKALDESGYHYTLKYEPAKTSKRKNRQRNNILWYNPPFSKNTSTNIGHKFLALVDKHFPKDHKLRKIFNRNTIKISYSCMNNTKQIIDNHNKRILTACIQSDDTAATATATTIDNNKTCNCRQKNTCPLDGNCLQPSVIYQASVTRKDNNTTETYIGLTENDFKTRYRNHTASFRHAKHRNSTELSKHIWTLKDNNIDHFISWRILSSHSPYNSSTKRCNLCLKEKFLIICRPELSTLNKRNELVSSCRHRSKALLRNN</sequence>
<dbReference type="OrthoDB" id="7698392at2759"/>
<evidence type="ECO:0000259" key="4">
    <source>
        <dbReference type="PROSITE" id="PS50158"/>
    </source>
</evidence>
<evidence type="ECO:0000256" key="2">
    <source>
        <dbReference type="PROSITE-ProRule" id="PRU00047"/>
    </source>
</evidence>